<evidence type="ECO:0000256" key="7">
    <source>
        <dbReference type="ARBA" id="ARBA00022723"/>
    </source>
</evidence>
<evidence type="ECO:0000256" key="9">
    <source>
        <dbReference type="ARBA" id="ARBA00023235"/>
    </source>
</evidence>
<sequence>MKKIIAFDSDDTIVLSKMPATPRMAGLLAELLKHYDVCIISGTDFEGVIYPNTVRQIEQVPGVDLSRLHIMPTCGTRYYRFQDGEWRLQYQEDLTEEQKARIFEAIETSAKELDMWVDNPAGEIIEDRLSQVTYSALGQKATPEDKYAWAEANKEKRKLLNDAVKARIPEFEIRTAGTTSLDVTKPGIDKAYGMKKLMEATGVTKEEILFFGDKLEEGGNDFPVKNMGIDCIAVERWEDTAYALEGINAVS</sequence>
<keyword evidence="13" id="KW-0378">Hydrolase</keyword>
<dbReference type="GO" id="GO:0016791">
    <property type="term" value="F:phosphatase activity"/>
    <property type="evidence" value="ECO:0007669"/>
    <property type="project" value="UniProtKB-ARBA"/>
</dbReference>
<dbReference type="OrthoDB" id="2241234at2"/>
<keyword evidence="14" id="KW-1185">Reference proteome</keyword>
<evidence type="ECO:0000256" key="4">
    <source>
        <dbReference type="ARBA" id="ARBA00011738"/>
    </source>
</evidence>
<dbReference type="Pfam" id="PF03332">
    <property type="entry name" value="PMM"/>
    <property type="match status" value="1"/>
</dbReference>
<comment type="subcellular location">
    <subcellularLocation>
        <location evidence="1">Cytoplasm</location>
    </subcellularLocation>
</comment>
<feature type="active site" description="Nucleophile" evidence="10">
    <location>
        <position position="8"/>
    </location>
</feature>
<feature type="binding site" evidence="12">
    <location>
        <position position="213"/>
    </location>
    <ligand>
        <name>Mg(2+)</name>
        <dbReference type="ChEBI" id="CHEBI:18420"/>
        <label>1</label>
    </ligand>
</feature>
<evidence type="ECO:0000256" key="10">
    <source>
        <dbReference type="PIRSR" id="PIRSR605002-1"/>
    </source>
</evidence>
<organism evidence="13 14">
    <name type="scientific">Candidatus Nanosynbacter featherlites</name>
    <dbReference type="NCBI Taxonomy" id="2572088"/>
    <lineage>
        <taxon>Bacteria</taxon>
        <taxon>Candidatus Saccharimonadota</taxon>
        <taxon>Candidatus Saccharimonadia</taxon>
        <taxon>Candidatus Nanosynbacterales</taxon>
        <taxon>Candidatus Nanosynbacteraceae</taxon>
        <taxon>Candidatus Nanosynbacter</taxon>
    </lineage>
</organism>
<feature type="binding site" evidence="12">
    <location>
        <position position="8"/>
    </location>
    <ligand>
        <name>Mg(2+)</name>
        <dbReference type="ChEBI" id="CHEBI:18420"/>
        <label>1</label>
    </ligand>
</feature>
<gene>
    <name evidence="13" type="ORF">FBF37_02325</name>
</gene>
<evidence type="ECO:0000313" key="14">
    <source>
        <dbReference type="Proteomes" id="UP000310639"/>
    </source>
</evidence>
<accession>A0A4P9A3B3</accession>
<evidence type="ECO:0000256" key="1">
    <source>
        <dbReference type="ARBA" id="ARBA00004496"/>
    </source>
</evidence>
<dbReference type="GO" id="GO:0006013">
    <property type="term" value="P:mannose metabolic process"/>
    <property type="evidence" value="ECO:0007669"/>
    <property type="project" value="TreeGrafter"/>
</dbReference>
<dbReference type="UniPathway" id="UPA00126">
    <property type="reaction ID" value="UER00424"/>
</dbReference>
<dbReference type="GO" id="GO:0004615">
    <property type="term" value="F:phosphomannomutase activity"/>
    <property type="evidence" value="ECO:0007669"/>
    <property type="project" value="UniProtKB-EC"/>
</dbReference>
<dbReference type="GO" id="GO:0046872">
    <property type="term" value="F:metal ion binding"/>
    <property type="evidence" value="ECO:0007669"/>
    <property type="project" value="UniProtKB-KW"/>
</dbReference>
<keyword evidence="7 12" id="KW-0479">Metal-binding</keyword>
<keyword evidence="8 12" id="KW-0460">Magnesium</keyword>
<evidence type="ECO:0000256" key="3">
    <source>
        <dbReference type="ARBA" id="ARBA00009736"/>
    </source>
</evidence>
<dbReference type="Gene3D" id="3.40.50.1000">
    <property type="entry name" value="HAD superfamily/HAD-like"/>
    <property type="match status" value="1"/>
</dbReference>
<dbReference type="InterPro" id="IPR043169">
    <property type="entry name" value="PMM_cap"/>
</dbReference>
<name>A0A4P9A3B3_9BACT</name>
<comment type="pathway">
    <text evidence="2">Nucleotide-sugar biosynthesis; GDP-alpha-D-mannose biosynthesis; alpha-D-mannose 1-phosphate from D-fructose 6-phosphate: step 2/2.</text>
</comment>
<feature type="binding site" evidence="11">
    <location>
        <position position="180"/>
    </location>
    <ligand>
        <name>alpha-D-mannose 1-phosphate</name>
        <dbReference type="ChEBI" id="CHEBI:58409"/>
    </ligand>
</feature>
<dbReference type="EMBL" id="CP040004">
    <property type="protein sequence ID" value="QCT42293.1"/>
    <property type="molecule type" value="Genomic_DNA"/>
</dbReference>
<feature type="binding site" evidence="12">
    <location>
        <position position="10"/>
    </location>
    <ligand>
        <name>Mg(2+)</name>
        <dbReference type="ChEBI" id="CHEBI:18420"/>
        <label>1</label>
    </ligand>
</feature>
<dbReference type="GO" id="GO:0009298">
    <property type="term" value="P:GDP-mannose biosynthetic process"/>
    <property type="evidence" value="ECO:0007669"/>
    <property type="project" value="UniProtKB-UniPathway"/>
</dbReference>
<dbReference type="PANTHER" id="PTHR10466">
    <property type="entry name" value="PHOSPHOMANNOMUTASE"/>
    <property type="match status" value="1"/>
</dbReference>
<evidence type="ECO:0000256" key="2">
    <source>
        <dbReference type="ARBA" id="ARBA00004699"/>
    </source>
</evidence>
<evidence type="ECO:0000256" key="12">
    <source>
        <dbReference type="PIRSR" id="PIRSR605002-3"/>
    </source>
</evidence>
<dbReference type="InterPro" id="IPR036412">
    <property type="entry name" value="HAD-like_sf"/>
</dbReference>
<reference evidence="13 14" key="1">
    <citation type="submission" date="2019-04" db="EMBL/GenBank/DDBJ databases">
        <title>Saccharibacteria TM7 genomes.</title>
        <authorList>
            <person name="Bor B."/>
            <person name="He X."/>
            <person name="Chen T."/>
            <person name="Dewhirst F.E."/>
        </authorList>
    </citation>
    <scope>NUCLEOTIDE SEQUENCE [LARGE SCALE GENOMIC DNA]</scope>
    <source>
        <strain evidence="13 14">BB001</strain>
    </source>
</reference>
<dbReference type="EC" id="5.4.2.8" evidence="5"/>
<feature type="binding site" evidence="11">
    <location>
        <position position="128"/>
    </location>
    <ligand>
        <name>alpha-D-mannose 1-phosphate</name>
        <dbReference type="ChEBI" id="CHEBI:58409"/>
    </ligand>
</feature>
<dbReference type="GO" id="GO:0006487">
    <property type="term" value="P:protein N-linked glycosylation"/>
    <property type="evidence" value="ECO:0007669"/>
    <property type="project" value="TreeGrafter"/>
</dbReference>
<feature type="binding site" evidence="11">
    <location>
        <position position="182"/>
    </location>
    <ligand>
        <name>alpha-D-mannose 1-phosphate</name>
        <dbReference type="ChEBI" id="CHEBI:58409"/>
    </ligand>
</feature>
<comment type="cofactor">
    <cofactor evidence="12">
        <name>Mg(2+)</name>
        <dbReference type="ChEBI" id="CHEBI:18420"/>
    </cofactor>
</comment>
<comment type="similarity">
    <text evidence="3">Belongs to the eukaryotic PMM family.</text>
</comment>
<dbReference type="AlphaFoldDB" id="A0A4P9A3B3"/>
<dbReference type="InterPro" id="IPR005002">
    <property type="entry name" value="PMM"/>
</dbReference>
<keyword evidence="6" id="KW-0963">Cytoplasm</keyword>
<dbReference type="KEGG" id="nft:FBF37_02325"/>
<dbReference type="PANTHER" id="PTHR10466:SF0">
    <property type="entry name" value="PHOSPHOMANNOMUTASE"/>
    <property type="match status" value="1"/>
</dbReference>
<comment type="subunit">
    <text evidence="4">Homodimer.</text>
</comment>
<dbReference type="RefSeq" id="WP_138079104.1">
    <property type="nucleotide sequence ID" value="NZ_CP040004.1"/>
</dbReference>
<dbReference type="Proteomes" id="UP000310639">
    <property type="component" value="Chromosome"/>
</dbReference>
<dbReference type="InterPro" id="IPR006379">
    <property type="entry name" value="HAD-SF_hydro_IIB"/>
</dbReference>
<dbReference type="Gene3D" id="3.30.1240.20">
    <property type="match status" value="1"/>
</dbReference>
<dbReference type="InterPro" id="IPR023214">
    <property type="entry name" value="HAD_sf"/>
</dbReference>
<evidence type="ECO:0000256" key="11">
    <source>
        <dbReference type="PIRSR" id="PIRSR605002-2"/>
    </source>
</evidence>
<evidence type="ECO:0000256" key="5">
    <source>
        <dbReference type="ARBA" id="ARBA00012730"/>
    </source>
</evidence>
<protein>
    <recommendedName>
        <fullName evidence="5">phosphomannomutase</fullName>
        <ecNumber evidence="5">5.4.2.8</ecNumber>
    </recommendedName>
</protein>
<evidence type="ECO:0000313" key="13">
    <source>
        <dbReference type="EMBL" id="QCT42293.1"/>
    </source>
</evidence>
<proteinExistence type="inferred from homology"/>
<feature type="active site" description="Proton donor/acceptor" evidence="10">
    <location>
        <position position="10"/>
    </location>
</feature>
<dbReference type="GO" id="GO:0005829">
    <property type="term" value="C:cytosol"/>
    <property type="evidence" value="ECO:0007669"/>
    <property type="project" value="TreeGrafter"/>
</dbReference>
<evidence type="ECO:0000256" key="8">
    <source>
        <dbReference type="ARBA" id="ARBA00022842"/>
    </source>
</evidence>
<evidence type="ECO:0000256" key="6">
    <source>
        <dbReference type="ARBA" id="ARBA00022490"/>
    </source>
</evidence>
<dbReference type="NCBIfam" id="TIGR01484">
    <property type="entry name" value="HAD-SF-IIB"/>
    <property type="match status" value="1"/>
</dbReference>
<keyword evidence="9" id="KW-0413">Isomerase</keyword>
<dbReference type="SUPFAM" id="SSF56784">
    <property type="entry name" value="HAD-like"/>
    <property type="match status" value="1"/>
</dbReference>